<evidence type="ECO:0000313" key="2">
    <source>
        <dbReference type="EMBL" id="KKN81862.1"/>
    </source>
</evidence>
<dbReference type="Pfam" id="PF00903">
    <property type="entry name" value="Glyoxalase"/>
    <property type="match status" value="1"/>
</dbReference>
<accession>A0A0F9U3H0</accession>
<dbReference type="InterPro" id="IPR004360">
    <property type="entry name" value="Glyas_Fos-R_dOase_dom"/>
</dbReference>
<protein>
    <recommendedName>
        <fullName evidence="1">Glyoxalase/fosfomycin resistance/dioxygenase domain-containing protein</fullName>
    </recommendedName>
</protein>
<dbReference type="Gene3D" id="3.10.180.10">
    <property type="entry name" value="2,3-Dihydroxybiphenyl 1,2-Dioxygenase, domain 1"/>
    <property type="match status" value="1"/>
</dbReference>
<dbReference type="AlphaFoldDB" id="A0A0F9U3H0"/>
<reference evidence="2" key="1">
    <citation type="journal article" date="2015" name="Nature">
        <title>Complex archaea that bridge the gap between prokaryotes and eukaryotes.</title>
        <authorList>
            <person name="Spang A."/>
            <person name="Saw J.H."/>
            <person name="Jorgensen S.L."/>
            <person name="Zaremba-Niedzwiedzka K."/>
            <person name="Martijn J."/>
            <person name="Lind A.E."/>
            <person name="van Eijk R."/>
            <person name="Schleper C."/>
            <person name="Guy L."/>
            <person name="Ettema T.J."/>
        </authorList>
    </citation>
    <scope>NUCLEOTIDE SEQUENCE</scope>
</reference>
<proteinExistence type="predicted"/>
<dbReference type="InterPro" id="IPR029068">
    <property type="entry name" value="Glyas_Bleomycin-R_OHBP_Dase"/>
</dbReference>
<organism evidence="2">
    <name type="scientific">marine sediment metagenome</name>
    <dbReference type="NCBI Taxonomy" id="412755"/>
    <lineage>
        <taxon>unclassified sequences</taxon>
        <taxon>metagenomes</taxon>
        <taxon>ecological metagenomes</taxon>
    </lineage>
</organism>
<dbReference type="CDD" id="cd08356">
    <property type="entry name" value="VOC_CChe_VCA0619_like"/>
    <property type="match status" value="1"/>
</dbReference>
<feature type="domain" description="Glyoxalase/fosfomycin resistance/dioxygenase" evidence="1">
    <location>
        <begin position="13"/>
        <end position="117"/>
    </location>
</feature>
<evidence type="ECO:0000259" key="1">
    <source>
        <dbReference type="Pfam" id="PF00903"/>
    </source>
</evidence>
<sequence>MEKLTAQEIKAFVPARDYAVSKAFYRDMGFTMASDMGDVAYFHLGGCSFLLQNFYEPVLADNFMMHLLVEDARAWHAEMTKRDLAKTYGVRLTELVEEPWGMLDFTVTDPSGVLWRIGQNM</sequence>
<dbReference type="EMBL" id="LAZR01000209">
    <property type="protein sequence ID" value="KKN81862.1"/>
    <property type="molecule type" value="Genomic_DNA"/>
</dbReference>
<dbReference type="SUPFAM" id="SSF54593">
    <property type="entry name" value="Glyoxalase/Bleomycin resistance protein/Dihydroxybiphenyl dioxygenase"/>
    <property type="match status" value="1"/>
</dbReference>
<name>A0A0F9U3H0_9ZZZZ</name>
<gene>
    <name evidence="2" type="ORF">LCGC14_0315350</name>
</gene>
<comment type="caution">
    <text evidence="2">The sequence shown here is derived from an EMBL/GenBank/DDBJ whole genome shotgun (WGS) entry which is preliminary data.</text>
</comment>